<dbReference type="InterPro" id="IPR032682">
    <property type="entry name" value="Cnd1_C"/>
</dbReference>
<organism evidence="10 11">
    <name type="scientific">Glaucidium brasilianum</name>
    <name type="common">Ferruginous pygmy-owl</name>
    <dbReference type="NCBI Taxonomy" id="78217"/>
    <lineage>
        <taxon>Eukaryota</taxon>
        <taxon>Metazoa</taxon>
        <taxon>Chordata</taxon>
        <taxon>Craniata</taxon>
        <taxon>Vertebrata</taxon>
        <taxon>Euteleostomi</taxon>
        <taxon>Archelosauria</taxon>
        <taxon>Archosauria</taxon>
        <taxon>Dinosauria</taxon>
        <taxon>Saurischia</taxon>
        <taxon>Theropoda</taxon>
        <taxon>Coelurosauria</taxon>
        <taxon>Aves</taxon>
        <taxon>Neognathae</taxon>
        <taxon>Neoaves</taxon>
        <taxon>Telluraves</taxon>
        <taxon>Strigiformes</taxon>
        <taxon>Strigidae</taxon>
        <taxon>Glaucidium</taxon>
    </lineage>
</organism>
<dbReference type="Pfam" id="PF12717">
    <property type="entry name" value="Cnd1"/>
    <property type="match status" value="1"/>
</dbReference>
<evidence type="ECO:0000313" key="10">
    <source>
        <dbReference type="EMBL" id="NXL29456.1"/>
    </source>
</evidence>
<dbReference type="GO" id="GO:0031981">
    <property type="term" value="C:nuclear lumen"/>
    <property type="evidence" value="ECO:0007669"/>
    <property type="project" value="UniProtKB-ARBA"/>
</dbReference>
<keyword evidence="4" id="KW-0498">Mitosis</keyword>
<evidence type="ECO:0000259" key="9">
    <source>
        <dbReference type="Pfam" id="PF12717"/>
    </source>
</evidence>
<evidence type="ECO:0000256" key="8">
    <source>
        <dbReference type="SAM" id="MobiDB-lite"/>
    </source>
</evidence>
<feature type="region of interest" description="Disordered" evidence="8">
    <location>
        <begin position="154"/>
        <end position="201"/>
    </location>
</feature>
<dbReference type="GO" id="GO:0010032">
    <property type="term" value="P:meiotic chromosome condensation"/>
    <property type="evidence" value="ECO:0007669"/>
    <property type="project" value="TreeGrafter"/>
</dbReference>
<proteinExistence type="predicted"/>
<feature type="domain" description="Condensin complex subunit 1 C-terminal" evidence="9">
    <location>
        <begin position="957"/>
        <end position="1126"/>
    </location>
</feature>
<evidence type="ECO:0000256" key="1">
    <source>
        <dbReference type="ARBA" id="ARBA00004123"/>
    </source>
</evidence>
<evidence type="ECO:0000313" key="11">
    <source>
        <dbReference type="Proteomes" id="UP000591073"/>
    </source>
</evidence>
<dbReference type="PANTHER" id="PTHR14222">
    <property type="entry name" value="CONDENSIN"/>
    <property type="match status" value="1"/>
</dbReference>
<evidence type="ECO:0000256" key="4">
    <source>
        <dbReference type="ARBA" id="ARBA00022776"/>
    </source>
</evidence>
<feature type="compositionally biased region" description="Low complexity" evidence="8">
    <location>
        <begin position="1313"/>
        <end position="1325"/>
    </location>
</feature>
<dbReference type="GO" id="GO:0007076">
    <property type="term" value="P:mitotic chromosome condensation"/>
    <property type="evidence" value="ECO:0007669"/>
    <property type="project" value="InterPro"/>
</dbReference>
<feature type="region of interest" description="Disordered" evidence="8">
    <location>
        <begin position="1278"/>
        <end position="1334"/>
    </location>
</feature>
<dbReference type="SUPFAM" id="SSF48371">
    <property type="entry name" value="ARM repeat"/>
    <property type="match status" value="1"/>
</dbReference>
<evidence type="ECO:0000256" key="3">
    <source>
        <dbReference type="ARBA" id="ARBA00022737"/>
    </source>
</evidence>
<evidence type="ECO:0000256" key="2">
    <source>
        <dbReference type="ARBA" id="ARBA00022618"/>
    </source>
</evidence>
<dbReference type="FunFam" id="1.25.10.10:FF:000613">
    <property type="entry name" value="Condensin-2 complex subunit D3"/>
    <property type="match status" value="1"/>
</dbReference>
<dbReference type="PANTHER" id="PTHR14222:SF1">
    <property type="entry name" value="CONDENSIN-2 COMPLEX SUBUNIT D3"/>
    <property type="match status" value="1"/>
</dbReference>
<keyword evidence="5" id="KW-0226">DNA condensation</keyword>
<keyword evidence="11" id="KW-1185">Reference proteome</keyword>
<dbReference type="InterPro" id="IPR026971">
    <property type="entry name" value="CND1/NCAPD3"/>
</dbReference>
<keyword evidence="3" id="KW-0677">Repeat</keyword>
<keyword evidence="6" id="KW-0539">Nucleus</keyword>
<dbReference type="Gene3D" id="1.25.10.10">
    <property type="entry name" value="Leucine-rich Repeat Variant"/>
    <property type="match status" value="3"/>
</dbReference>
<dbReference type="GO" id="GO:0051301">
    <property type="term" value="P:cell division"/>
    <property type="evidence" value="ECO:0007669"/>
    <property type="project" value="UniProtKB-KW"/>
</dbReference>
<dbReference type="Proteomes" id="UP000591073">
    <property type="component" value="Unassembled WGS sequence"/>
</dbReference>
<keyword evidence="2" id="KW-0132">Cell division</keyword>
<feature type="compositionally biased region" description="Acidic residues" evidence="8">
    <location>
        <begin position="187"/>
        <end position="201"/>
    </location>
</feature>
<feature type="non-terminal residue" evidence="10">
    <location>
        <position position="1"/>
    </location>
</feature>
<dbReference type="InterPro" id="IPR011989">
    <property type="entry name" value="ARM-like"/>
</dbReference>
<dbReference type="FunFam" id="1.25.10.10:FF:000319">
    <property type="entry name" value="Condensin-2 complex subunit D3"/>
    <property type="match status" value="1"/>
</dbReference>
<dbReference type="GO" id="GO:0000796">
    <property type="term" value="C:condensin complex"/>
    <property type="evidence" value="ECO:0007669"/>
    <property type="project" value="InterPro"/>
</dbReference>
<evidence type="ECO:0000256" key="7">
    <source>
        <dbReference type="ARBA" id="ARBA00023306"/>
    </source>
</evidence>
<gene>
    <name evidence="10" type="primary">Ncapd3</name>
    <name evidence="10" type="ORF">GLABRA_R13586</name>
</gene>
<dbReference type="GO" id="GO:0042393">
    <property type="term" value="F:histone binding"/>
    <property type="evidence" value="ECO:0007669"/>
    <property type="project" value="TreeGrafter"/>
</dbReference>
<evidence type="ECO:0000256" key="5">
    <source>
        <dbReference type="ARBA" id="ARBA00023067"/>
    </source>
</evidence>
<keyword evidence="7" id="KW-0131">Cell cycle</keyword>
<name>A0A7L0RHZ0_GLABR</name>
<dbReference type="InterPro" id="IPR016024">
    <property type="entry name" value="ARM-type_fold"/>
</dbReference>
<accession>A0A7L0RHZ0</accession>
<feature type="region of interest" description="Disordered" evidence="8">
    <location>
        <begin position="1390"/>
        <end position="1413"/>
    </location>
</feature>
<sequence>MATAELSRALAGWRLRDVDAAWVNAVWDVDFTEAEALDSSIAEALTEEGLDAFTWLYRSMSPFAAENPEDSLNFWTLFAKNGFSHKALVAVLHHFVQEGLQKRANAEERVYALHAAGLYFLLLEIPGSIANQLFHQVMFDKCLHTLTKTWPHKQDLMRKRKKMQAPSSQTNARRNRKKGKPCRNDNISEDEEEEEEEDDNENVYFSTDDLLQVRNAIFLLLKNLLRLLPKFCLKEKYQCVHNCLQIFVEMTNFEPVAHEIMFSAEMNVNKAKYVPELAYHGLRFLCSPLHGAEDKILRCVFQRILNVILMLENAAGSRRTVLAITPAVISARNQAIKFISSIVDELKEVVFPVLRILLQHICTKVPDKADYRTYAAQALVNLLNKLPCTEFADFIAWLYKYSHNSKIAYRVFALDVALALLDVPERNSDSSLSLDHQKFLKHKFLVQVMVFGRCSDKSPLVRSKALSCFAHCFEMKATAALESIQDLLQSSSVHTHLEANTNTVSWTVSTEATSSHPQRTSSTFKTIELTDNSDTAVLDGKEVMAILRLRAKDEKTNVRKSALQVLTNILKHKVTLCTAEDLSTLQDCCRDPAVSVRKQALQSITELLVSQPNNALVQKAWLEGVVPVVIDAESTVQEKALDCLDQHLLQHIKYYNKFKREDVNQALAWDLLTLLTSESRELNHYLNKAFNIWSKQNKFPSTFINKVMSHVETENAVPAWMLLAKVAGSSPKLDYSKIIESWDNVSRQQQVSSDTTGHILCVVGHVAKHLPKSTCERLIDNIKCWLRESQCPLEVISPAVETLQKLCCAYADVPDEVQKLLNQVCGDLVSTCESYISNIVLKKDGAEQLQEDLLVRHLFVLGEAAQLCPAKVEKRIFLLIQSILASVSEDQLSGSPDGEEMPDSQPLSQFRGSAMPPVVRAHAFITLGKLCLQHEDLAKKCIAALARELEVSRDAAVRNNVVIVMCDLCIRYTSMVDRYVPNISLCLKDPNPFIRKQTLILLTNLLQEEFVKWKDSLFFRFVSVLVDPNPDIARFAEFCLVHLLLKRNPVMFSQHFIECIFHFNSYEKHQKYNRFPQSVRAKNLFSLKGKDNKEKRMRIYRFLLDHFTDEQRFSITTKISHNLLACFVDQILPLDLEASELLSDTFTVLSCKEIKLSTMRSNPEEDIQPDEDEMAMANAVMQVAQKKLISQVQKKNFIENIIPVITSLKSLMEQKRIPALRDLMYYLREMMQDYRNEIKDFFAVDKQLAAELEYDMKKYEEQLAMEKELEREQVLAAQAEQPPSLERDVPSGGPNSNAQSPQRGRQPSPPRSSPSSVPSGFTTPSPDVPKQPLLSCRPASLSTLAILNSARKAIEARSKQRSKSVGGSLSAVVLPLSTGGSKTVSFQSLNQQSTGENASVVGRAISTPERKYN</sequence>
<dbReference type="FunFam" id="1.25.10.10:FF:000345">
    <property type="entry name" value="Condensin-2 complex subunit D3"/>
    <property type="match status" value="1"/>
</dbReference>
<protein>
    <submittedName>
        <fullName evidence="10">CNDD3 protein</fullName>
    </submittedName>
</protein>
<comment type="subcellular location">
    <subcellularLocation>
        <location evidence="1">Nucleus</location>
    </subcellularLocation>
</comment>
<dbReference type="GO" id="GO:0000779">
    <property type="term" value="C:condensed chromosome, centromeric region"/>
    <property type="evidence" value="ECO:0007669"/>
    <property type="project" value="TreeGrafter"/>
</dbReference>
<feature type="non-terminal residue" evidence="10">
    <location>
        <position position="1413"/>
    </location>
</feature>
<dbReference type="PIRSF" id="PIRSF036508">
    <property type="entry name" value="Condns_HCP-6"/>
    <property type="match status" value="1"/>
</dbReference>
<dbReference type="EMBL" id="VXAP01000064">
    <property type="protein sequence ID" value="NXL29456.1"/>
    <property type="molecule type" value="Genomic_DNA"/>
</dbReference>
<evidence type="ECO:0000256" key="6">
    <source>
        <dbReference type="ARBA" id="ARBA00023242"/>
    </source>
</evidence>
<reference evidence="10 11" key="1">
    <citation type="submission" date="2019-09" db="EMBL/GenBank/DDBJ databases">
        <title>Bird 10,000 Genomes (B10K) Project - Family phase.</title>
        <authorList>
            <person name="Zhang G."/>
        </authorList>
    </citation>
    <scope>NUCLEOTIDE SEQUENCE [LARGE SCALE GENOMIC DNA]</scope>
    <source>
        <strain evidence="10">B10K-DU-008-63</strain>
    </source>
</reference>
<dbReference type="InterPro" id="IPR012371">
    <property type="entry name" value="NCAPD3"/>
</dbReference>
<dbReference type="OrthoDB" id="10263978at2759"/>
<comment type="caution">
    <text evidence="10">The sequence shown here is derived from an EMBL/GenBank/DDBJ whole genome shotgun (WGS) entry which is preliminary data.</text>
</comment>